<reference evidence="8" key="1">
    <citation type="submission" date="2020-10" db="EMBL/GenBank/DDBJ databases">
        <title>Catharus ustulatus (Swainson's thrush) genome, bCatUst1, primary haplotype v2.</title>
        <authorList>
            <person name="Delmore K."/>
            <person name="Vafadar M."/>
            <person name="Formenti G."/>
            <person name="Chow W."/>
            <person name="Pelan S."/>
            <person name="Howe K."/>
            <person name="Rhie A."/>
            <person name="Mountcastle J."/>
            <person name="Haase B."/>
            <person name="Fedrigo O."/>
            <person name="Jarvis E.D."/>
        </authorList>
    </citation>
    <scope>NUCLEOTIDE SEQUENCE [LARGE SCALE GENOMIC DNA]</scope>
</reference>
<feature type="region of interest" description="Disordered" evidence="6">
    <location>
        <begin position="1"/>
        <end position="53"/>
    </location>
</feature>
<dbReference type="GO" id="GO:0019441">
    <property type="term" value="P:L-tryptophan catabolic process to kynurenine"/>
    <property type="evidence" value="ECO:0007669"/>
    <property type="project" value="UniProtKB-UniRule"/>
</dbReference>
<name>A0A8C3UQ60_CATUS</name>
<accession>A0A8C3UQ60</accession>
<dbReference type="UniPathway" id="UPA00333">
    <property type="reaction ID" value="UER00454"/>
</dbReference>
<evidence type="ECO:0000259" key="7">
    <source>
        <dbReference type="Pfam" id="PF20434"/>
    </source>
</evidence>
<keyword evidence="2 5" id="KW-0378">Hydrolase</keyword>
<feature type="active site" evidence="5">
    <location>
        <position position="293"/>
    </location>
</feature>
<evidence type="ECO:0000313" key="9">
    <source>
        <dbReference type="Proteomes" id="UP000694563"/>
    </source>
</evidence>
<dbReference type="SUPFAM" id="SSF53474">
    <property type="entry name" value="alpha/beta-Hydrolases"/>
    <property type="match status" value="1"/>
</dbReference>
<dbReference type="Gene3D" id="3.40.50.1820">
    <property type="entry name" value="alpha/beta hydrolase"/>
    <property type="match status" value="1"/>
</dbReference>
<evidence type="ECO:0000256" key="2">
    <source>
        <dbReference type="ARBA" id="ARBA00022801"/>
    </source>
</evidence>
<feature type="active site" evidence="5">
    <location>
        <position position="322"/>
    </location>
</feature>
<reference evidence="8" key="2">
    <citation type="submission" date="2025-08" db="UniProtKB">
        <authorList>
            <consortium name="Ensembl"/>
        </authorList>
    </citation>
    <scope>IDENTIFICATION</scope>
</reference>
<gene>
    <name evidence="5 8" type="primary">AFMID</name>
</gene>
<feature type="active site" description="Nucleophile" evidence="5">
    <location>
        <position position="212"/>
    </location>
</feature>
<dbReference type="Ensembl" id="ENSCUST00005017259.1">
    <property type="protein sequence ID" value="ENSCUSP00005016623.1"/>
    <property type="gene ID" value="ENSCUSG00005010636.1"/>
</dbReference>
<keyword evidence="9" id="KW-1185">Reference proteome</keyword>
<comment type="subunit">
    <text evidence="5">Homodimer.</text>
</comment>
<comment type="pathway">
    <text evidence="5">Amino-acid degradation; L-tryptophan degradation via kynurenine pathway; L-kynurenine from L-tryptophan: step 2/2.</text>
</comment>
<comment type="subcellular location">
    <subcellularLocation>
        <location evidence="5">Cytoplasm</location>
        <location evidence="5">Cytosol</location>
    </subcellularLocation>
    <subcellularLocation>
        <location evidence="5">Nucleus</location>
    </subcellularLocation>
</comment>
<dbReference type="FunFam" id="3.40.50.1820:FF:000134">
    <property type="entry name" value="Kynurenine formamidase"/>
    <property type="match status" value="1"/>
</dbReference>
<dbReference type="GO" id="GO:0005829">
    <property type="term" value="C:cytosol"/>
    <property type="evidence" value="ECO:0007669"/>
    <property type="project" value="UniProtKB-SubCell"/>
</dbReference>
<keyword evidence="4 5" id="KW-0539">Nucleus</keyword>
<organism evidence="8 9">
    <name type="scientific">Catharus ustulatus</name>
    <name type="common">Russet-backed thrush</name>
    <name type="synonym">Hylocichla ustulatus</name>
    <dbReference type="NCBI Taxonomy" id="91951"/>
    <lineage>
        <taxon>Eukaryota</taxon>
        <taxon>Metazoa</taxon>
        <taxon>Chordata</taxon>
        <taxon>Craniata</taxon>
        <taxon>Vertebrata</taxon>
        <taxon>Euteleostomi</taxon>
        <taxon>Archelosauria</taxon>
        <taxon>Archosauria</taxon>
        <taxon>Dinosauria</taxon>
        <taxon>Saurischia</taxon>
        <taxon>Theropoda</taxon>
        <taxon>Coelurosauria</taxon>
        <taxon>Aves</taxon>
        <taxon>Neognathae</taxon>
        <taxon>Neoaves</taxon>
        <taxon>Telluraves</taxon>
        <taxon>Australaves</taxon>
        <taxon>Passeriformes</taxon>
        <taxon>Turdidae</taxon>
        <taxon>Catharus</taxon>
    </lineage>
</organism>
<evidence type="ECO:0000256" key="4">
    <source>
        <dbReference type="ARBA" id="ARBA00023242"/>
    </source>
</evidence>
<comment type="function">
    <text evidence="5">Catalyzes the hydrolysis of N-formyl-L-kynurenine to L-kynurenine, the second step in the kynurenine pathway of tryptophan degradation. Kynurenine may be further oxidized to nicotinic acid, NAD(H) and NADP(H). Required for elimination of toxic metabolites.</text>
</comment>
<dbReference type="InterPro" id="IPR049492">
    <property type="entry name" value="BD-FAE-like_dom"/>
</dbReference>
<dbReference type="Proteomes" id="UP000694563">
    <property type="component" value="Chromosome 20"/>
</dbReference>
<evidence type="ECO:0000256" key="5">
    <source>
        <dbReference type="HAMAP-Rule" id="MF_03014"/>
    </source>
</evidence>
<evidence type="ECO:0000313" key="8">
    <source>
        <dbReference type="Ensembl" id="ENSCUSP00005016623.1"/>
    </source>
</evidence>
<feature type="short sequence motif" description="HGGXW" evidence="5">
    <location>
        <begin position="143"/>
        <end position="147"/>
    </location>
</feature>
<dbReference type="InterPro" id="IPR027519">
    <property type="entry name" value="KFase_ver/fungi-typ"/>
</dbReference>
<proteinExistence type="inferred from homology"/>
<dbReference type="PANTHER" id="PTHR48081:SF33">
    <property type="entry name" value="KYNURENINE FORMAMIDASE"/>
    <property type="match status" value="1"/>
</dbReference>
<dbReference type="Pfam" id="PF20434">
    <property type="entry name" value="BD-FAE"/>
    <property type="match status" value="1"/>
</dbReference>
<dbReference type="EC" id="3.5.1.9" evidence="5"/>
<dbReference type="AlphaFoldDB" id="A0A8C3UQ60"/>
<reference evidence="8" key="3">
    <citation type="submission" date="2025-09" db="UniProtKB">
        <authorList>
            <consortium name="Ensembl"/>
        </authorList>
    </citation>
    <scope>IDENTIFICATION</scope>
</reference>
<dbReference type="HAMAP" id="MF_03014">
    <property type="entry name" value="KFase"/>
    <property type="match status" value="1"/>
</dbReference>
<evidence type="ECO:0000256" key="6">
    <source>
        <dbReference type="SAM" id="MobiDB-lite"/>
    </source>
</evidence>
<dbReference type="GO" id="GO:0005634">
    <property type="term" value="C:nucleus"/>
    <property type="evidence" value="ECO:0007669"/>
    <property type="project" value="UniProtKB-SubCell"/>
</dbReference>
<comment type="similarity">
    <text evidence="5">Belongs to the kynurenine formamidase family.</text>
</comment>
<sequence>MSAEVRAPRQSRARFSSGPPVRGFLVAPAPRRRWPRRSPAASPQALEDHYSPSRWSPRLDRDTIIDAHLAVTAAGENVRHRERGCARCHGPLLHRLQPPGTERARASAQTLLHVPYGSGDREKLDIYFPTDPSETFPALVYIHGGYWQCMSKDDSGFAAPPLVSQGVAVVAVGYDIAPEGHMDTMVLQVRRSLAFLAEQYPRIRGIYLCGHSAGAHLAAMVLSTDWTEFQVVPDIKGAVLVSGVYDLEPILHTYVNDALNMSREVAQRNSPMRHVPPAVPAACEVLVAVAQHDSPEFRRQSQEYSQVTGWSVSLLDLAGVDHFDVIEKLSEDSYLLTQVGSRAVPRQITCQEVQGQGLFTGCSSSQVILNMISRA</sequence>
<keyword evidence="3 5" id="KW-0823">Tryptophan catabolism</keyword>
<comment type="catalytic activity">
    <reaction evidence="5">
        <text>N-formyl-L-kynurenine + H2O = L-kynurenine + formate + H(+)</text>
        <dbReference type="Rhea" id="RHEA:13009"/>
        <dbReference type="ChEBI" id="CHEBI:15377"/>
        <dbReference type="ChEBI" id="CHEBI:15378"/>
        <dbReference type="ChEBI" id="CHEBI:15740"/>
        <dbReference type="ChEBI" id="CHEBI:57959"/>
        <dbReference type="ChEBI" id="CHEBI:58629"/>
        <dbReference type="EC" id="3.5.1.9"/>
    </reaction>
</comment>
<dbReference type="PANTHER" id="PTHR48081">
    <property type="entry name" value="AB HYDROLASE SUPERFAMILY PROTEIN C4A8.06C"/>
    <property type="match status" value="1"/>
</dbReference>
<dbReference type="InterPro" id="IPR050300">
    <property type="entry name" value="GDXG_lipolytic_enzyme"/>
</dbReference>
<dbReference type="GO" id="GO:0004061">
    <property type="term" value="F:arylformamidase activity"/>
    <property type="evidence" value="ECO:0007669"/>
    <property type="project" value="UniProtKB-UniRule"/>
</dbReference>
<keyword evidence="1 5" id="KW-0963">Cytoplasm</keyword>
<dbReference type="InterPro" id="IPR029058">
    <property type="entry name" value="AB_hydrolase_fold"/>
</dbReference>
<dbReference type="GO" id="GO:0034354">
    <property type="term" value="P:'de novo' NAD+ biosynthetic process from L-tryptophan"/>
    <property type="evidence" value="ECO:0007669"/>
    <property type="project" value="UniProtKB-UniRule"/>
</dbReference>
<comment type="domain">
    <text evidence="5">The main chain amide nitrogen atoms of the second glycine and its adjacent residue in the HGGXW motif define the oxyanion hole, and stabilize the oxyanion that forms during the nucleophilic attack by the catalytic serine during substrate cleavage.</text>
</comment>
<evidence type="ECO:0000256" key="1">
    <source>
        <dbReference type="ARBA" id="ARBA00022490"/>
    </source>
</evidence>
<protein>
    <recommendedName>
        <fullName evidence="5">Kynurenine formamidase</fullName>
        <shortName evidence="5">KFA</shortName>
        <shortName evidence="5">KFase</shortName>
        <ecNumber evidence="5">3.5.1.9</ecNumber>
    </recommendedName>
    <alternativeName>
        <fullName evidence="5">Arylformamidase</fullName>
    </alternativeName>
    <alternativeName>
        <fullName evidence="5">N-formylkynurenine formamidase</fullName>
        <shortName evidence="5">FKF</shortName>
    </alternativeName>
</protein>
<feature type="domain" description="BD-FAE-like" evidence="7">
    <location>
        <begin position="124"/>
        <end position="223"/>
    </location>
</feature>
<evidence type="ECO:0000256" key="3">
    <source>
        <dbReference type="ARBA" id="ARBA00023079"/>
    </source>
</evidence>